<dbReference type="RefSeq" id="WP_090444400.1">
    <property type="nucleotide sequence ID" value="NZ_FOHU01000011.1"/>
</dbReference>
<dbReference type="SUPFAM" id="SSF52151">
    <property type="entry name" value="FabD/lysophospholipase-like"/>
    <property type="match status" value="1"/>
</dbReference>
<dbReference type="OrthoDB" id="9770965at2"/>
<keyword evidence="2 4" id="KW-0442">Lipid degradation</keyword>
<feature type="active site" description="Proton acceptor" evidence="4">
    <location>
        <position position="243"/>
    </location>
</feature>
<dbReference type="GO" id="GO:0016042">
    <property type="term" value="P:lipid catabolic process"/>
    <property type="evidence" value="ECO:0007669"/>
    <property type="project" value="UniProtKB-UniRule"/>
</dbReference>
<evidence type="ECO:0000313" key="7">
    <source>
        <dbReference type="Proteomes" id="UP000199568"/>
    </source>
</evidence>
<proteinExistence type="predicted"/>
<dbReference type="PANTHER" id="PTHR14226:SF57">
    <property type="entry name" value="BLR7027 PROTEIN"/>
    <property type="match status" value="1"/>
</dbReference>
<feature type="short sequence motif" description="GXSXG" evidence="4">
    <location>
        <begin position="47"/>
        <end position="51"/>
    </location>
</feature>
<dbReference type="PANTHER" id="PTHR14226">
    <property type="entry name" value="NEUROPATHY TARGET ESTERASE/SWISS CHEESE D.MELANOGASTER"/>
    <property type="match status" value="1"/>
</dbReference>
<evidence type="ECO:0000256" key="2">
    <source>
        <dbReference type="ARBA" id="ARBA00022963"/>
    </source>
</evidence>
<keyword evidence="7" id="KW-1185">Reference proteome</keyword>
<dbReference type="PROSITE" id="PS51635">
    <property type="entry name" value="PNPLA"/>
    <property type="match status" value="1"/>
</dbReference>
<dbReference type="STRING" id="426128.SAMN05660297_02453"/>
<organism evidence="6 7">
    <name type="scientific">Natronincola peptidivorans</name>
    <dbReference type="NCBI Taxonomy" id="426128"/>
    <lineage>
        <taxon>Bacteria</taxon>
        <taxon>Bacillati</taxon>
        <taxon>Bacillota</taxon>
        <taxon>Clostridia</taxon>
        <taxon>Peptostreptococcales</taxon>
        <taxon>Natronincolaceae</taxon>
        <taxon>Natronincola</taxon>
    </lineage>
</organism>
<evidence type="ECO:0000256" key="3">
    <source>
        <dbReference type="ARBA" id="ARBA00023098"/>
    </source>
</evidence>
<dbReference type="Gene3D" id="3.40.1090.10">
    <property type="entry name" value="Cytosolic phospholipase A2 catalytic domain"/>
    <property type="match status" value="2"/>
</dbReference>
<evidence type="ECO:0000259" key="5">
    <source>
        <dbReference type="PROSITE" id="PS51635"/>
    </source>
</evidence>
<dbReference type="Pfam" id="PF01734">
    <property type="entry name" value="Patatin"/>
    <property type="match status" value="1"/>
</dbReference>
<dbReference type="InterPro" id="IPR050301">
    <property type="entry name" value="NTE"/>
</dbReference>
<name>A0A1I0EJZ9_9FIRM</name>
<evidence type="ECO:0000256" key="1">
    <source>
        <dbReference type="ARBA" id="ARBA00022801"/>
    </source>
</evidence>
<feature type="active site" description="Nucleophile" evidence="4">
    <location>
        <position position="49"/>
    </location>
</feature>
<protein>
    <submittedName>
        <fullName evidence="6">NTE family protein</fullName>
    </submittedName>
</protein>
<sequence length="373" mass="41864">MYKNNEQFEKENKLGLVLSGGGARGAYEAGVSLYMAEIGLEPDMYSGASVGALNATFLASASSIQTGAHKLRMIWENISNEKELKINAKMLGVGFLYTSLDIASQHNSAANRIKKSFLDHLQKFEEEHRYTQMLVNSPLEGLAKPTKSLLNTDGLRSLIEYSINMDELDRAKPIWISMYPSFGLIDDLASLIMAELGFSETRSSDYIHLQSLEVEERVTALLASAALPLAYDSQIINGKKYIDGGLGEWRNSHGNTPLKPLVDAGCSYAIVAHLSDGSMWNRHHFPNTTIIEIRPKHSLHPNGKIKSLMDFNHERISTLIEQGYEDAKRCIGEVKNALELNYKWHQSRYLLKKSIEDLENDDFNEAIKMLDNY</sequence>
<dbReference type="InterPro" id="IPR002641">
    <property type="entry name" value="PNPLA_dom"/>
</dbReference>
<feature type="domain" description="PNPLA" evidence="5">
    <location>
        <begin position="16"/>
        <end position="262"/>
    </location>
</feature>
<accession>A0A1I0EJZ9</accession>
<keyword evidence="3 4" id="KW-0443">Lipid metabolism</keyword>
<keyword evidence="1 4" id="KW-0378">Hydrolase</keyword>
<dbReference type="EMBL" id="FOHU01000011">
    <property type="protein sequence ID" value="SET45688.1"/>
    <property type="molecule type" value="Genomic_DNA"/>
</dbReference>
<feature type="short sequence motif" description="GXGXXG" evidence="4">
    <location>
        <begin position="20"/>
        <end position="25"/>
    </location>
</feature>
<reference evidence="6 7" key="1">
    <citation type="submission" date="2016-10" db="EMBL/GenBank/DDBJ databases">
        <authorList>
            <person name="de Groot N.N."/>
        </authorList>
    </citation>
    <scope>NUCLEOTIDE SEQUENCE [LARGE SCALE GENOMIC DNA]</scope>
    <source>
        <strain evidence="6 7">DSM 18979</strain>
    </source>
</reference>
<dbReference type="GO" id="GO:0016787">
    <property type="term" value="F:hydrolase activity"/>
    <property type="evidence" value="ECO:0007669"/>
    <property type="project" value="UniProtKB-UniRule"/>
</dbReference>
<dbReference type="InterPro" id="IPR016035">
    <property type="entry name" value="Acyl_Trfase/lysoPLipase"/>
</dbReference>
<feature type="short sequence motif" description="DGA/G" evidence="4">
    <location>
        <begin position="243"/>
        <end position="245"/>
    </location>
</feature>
<dbReference type="AlphaFoldDB" id="A0A1I0EJZ9"/>
<dbReference type="Proteomes" id="UP000199568">
    <property type="component" value="Unassembled WGS sequence"/>
</dbReference>
<evidence type="ECO:0000256" key="4">
    <source>
        <dbReference type="PROSITE-ProRule" id="PRU01161"/>
    </source>
</evidence>
<gene>
    <name evidence="6" type="ORF">SAMN05660297_02453</name>
</gene>
<evidence type="ECO:0000313" key="6">
    <source>
        <dbReference type="EMBL" id="SET45688.1"/>
    </source>
</evidence>